<feature type="region of interest" description="Disordered" evidence="2">
    <location>
        <begin position="180"/>
        <end position="211"/>
    </location>
</feature>
<organism evidence="4 5">
    <name type="scientific">Hermanssonia centrifuga</name>
    <dbReference type="NCBI Taxonomy" id="98765"/>
    <lineage>
        <taxon>Eukaryota</taxon>
        <taxon>Fungi</taxon>
        <taxon>Dikarya</taxon>
        <taxon>Basidiomycota</taxon>
        <taxon>Agaricomycotina</taxon>
        <taxon>Agaricomycetes</taxon>
        <taxon>Polyporales</taxon>
        <taxon>Meruliaceae</taxon>
        <taxon>Hermanssonia</taxon>
    </lineage>
</organism>
<dbReference type="EMBL" id="MLYV02000606">
    <property type="protein sequence ID" value="PSR81823.1"/>
    <property type="molecule type" value="Genomic_DNA"/>
</dbReference>
<reference evidence="4 5" key="1">
    <citation type="submission" date="2018-02" db="EMBL/GenBank/DDBJ databases">
        <title>Genome sequence of the basidiomycete white-rot fungus Phlebia centrifuga.</title>
        <authorList>
            <person name="Granchi Z."/>
            <person name="Peng M."/>
            <person name="de Vries R.P."/>
            <person name="Hilden K."/>
            <person name="Makela M.R."/>
            <person name="Grigoriev I."/>
            <person name="Riley R."/>
        </authorList>
    </citation>
    <scope>NUCLEOTIDE SEQUENCE [LARGE SCALE GENOMIC DNA]</scope>
    <source>
        <strain evidence="4 5">FBCC195</strain>
    </source>
</reference>
<evidence type="ECO:0000259" key="3">
    <source>
        <dbReference type="Pfam" id="PF02179"/>
    </source>
</evidence>
<evidence type="ECO:0000313" key="4">
    <source>
        <dbReference type="EMBL" id="PSR81823.1"/>
    </source>
</evidence>
<feature type="compositionally biased region" description="Low complexity" evidence="2">
    <location>
        <begin position="259"/>
        <end position="275"/>
    </location>
</feature>
<evidence type="ECO:0000256" key="2">
    <source>
        <dbReference type="SAM" id="MobiDB-lite"/>
    </source>
</evidence>
<dbReference type="SUPFAM" id="SSF63491">
    <property type="entry name" value="BAG domain"/>
    <property type="match status" value="1"/>
</dbReference>
<name>A0A2R6P008_9APHY</name>
<feature type="compositionally biased region" description="Low complexity" evidence="2">
    <location>
        <begin position="420"/>
        <end position="438"/>
    </location>
</feature>
<feature type="domain" description="BAG" evidence="3">
    <location>
        <begin position="451"/>
        <end position="499"/>
    </location>
</feature>
<feature type="region of interest" description="Disordered" evidence="2">
    <location>
        <begin position="226"/>
        <end position="278"/>
    </location>
</feature>
<keyword evidence="5" id="KW-1185">Reference proteome</keyword>
<dbReference type="InterPro" id="IPR003103">
    <property type="entry name" value="BAG_domain"/>
</dbReference>
<comment type="caution">
    <text evidence="4">The sequence shown here is derived from an EMBL/GenBank/DDBJ whole genome shotgun (WGS) entry which is preliminary data.</text>
</comment>
<feature type="coiled-coil region" evidence="1">
    <location>
        <begin position="124"/>
        <end position="166"/>
    </location>
</feature>
<feature type="compositionally biased region" description="Basic and acidic residues" evidence="2">
    <location>
        <begin position="502"/>
        <end position="525"/>
    </location>
</feature>
<feature type="coiled-coil region" evidence="1">
    <location>
        <begin position="47"/>
        <end position="77"/>
    </location>
</feature>
<sequence>MFVLTPVSALRSGYPTHPAAANFNLNCGYASAAQAADVAVQQAAYEYALAQARVEAIRKQRREEEEAVRRYQEAARHEQAIRRAEVLQLVDALGLDYESPHRSFQLSSSSAPYNSAEAQFQFQRQVATQRRAELERQREEARVKAARVIARQCAEEERRRQALQREREQEHWMSLLASSLGGLQPEASRPTTSRIPIRTPMNAEASTQHKQDRVFDARDLLLSILRPSSPVDHPAPAPSVDRKGKGRETPAIPIPSSTPVQSKPQQAPQSQSQLQTLKEQLESRLDSEIDNELKDTLVGLLSGLFGRVAYPSHSDKVKVDGKEKSAHSEASSSSALKGHPSTSDAAQDTKGADLHRTPAIPGQAKELREELRHTLQSRNLSLGTIKRIEDSLHELTSSFVFPTELDFTPSPPATPTTVHSSLPTTTSSRPASPSPSVSDGESQFELAYTPRNKLVRAYEHALNGLLSKLDEVESFGDEEVRGRRKEVVESVENALRDVERRVEESRERALGTEVKPAEVADHDNATETSVPAAPVHHVATSSQPTEPVHIEVRNVSSSREESSVEETLASEGVETSEGTVNDVHTISSAESIYVPSELIEPLSGDDASPELQLLPDEIRTIPNLAAEPVEVPSSVETYATENIPVDSPTEAIEDLSVEDETPALGPEGRATVDHDVSHPSDNTLTTVTQPVGSTVPLQPAVQDEISESTGSALSSPEPDAFLLQSSPHRDAGSQKRRAVSGDASDDDLEIIRVEEVVRKEGGDEGEWTEVE</sequence>
<dbReference type="STRING" id="98765.A0A2R6P008"/>
<dbReference type="GO" id="GO:0051087">
    <property type="term" value="F:protein-folding chaperone binding"/>
    <property type="evidence" value="ECO:0007669"/>
    <property type="project" value="InterPro"/>
</dbReference>
<evidence type="ECO:0000313" key="5">
    <source>
        <dbReference type="Proteomes" id="UP000186601"/>
    </source>
</evidence>
<evidence type="ECO:0000256" key="1">
    <source>
        <dbReference type="SAM" id="Coils"/>
    </source>
</evidence>
<feature type="region of interest" description="Disordered" evidence="2">
    <location>
        <begin position="314"/>
        <end position="357"/>
    </location>
</feature>
<dbReference type="Gene3D" id="1.20.58.120">
    <property type="entry name" value="BAG domain"/>
    <property type="match status" value="1"/>
</dbReference>
<feature type="compositionally biased region" description="Basic and acidic residues" evidence="2">
    <location>
        <begin position="314"/>
        <end position="327"/>
    </location>
</feature>
<dbReference type="Proteomes" id="UP000186601">
    <property type="component" value="Unassembled WGS sequence"/>
</dbReference>
<feature type="compositionally biased region" description="Basic and acidic residues" evidence="2">
    <location>
        <begin position="548"/>
        <end position="562"/>
    </location>
</feature>
<keyword evidence="1" id="KW-0175">Coiled coil</keyword>
<protein>
    <recommendedName>
        <fullName evidence="3">BAG domain-containing protein</fullName>
    </recommendedName>
</protein>
<feature type="region of interest" description="Disordered" evidence="2">
    <location>
        <begin position="656"/>
        <end position="748"/>
    </location>
</feature>
<feature type="region of interest" description="Disordered" evidence="2">
    <location>
        <begin position="406"/>
        <end position="443"/>
    </location>
</feature>
<accession>A0A2R6P008</accession>
<dbReference type="InterPro" id="IPR036533">
    <property type="entry name" value="BAG_dom_sf"/>
</dbReference>
<dbReference type="OrthoDB" id="333905at2759"/>
<dbReference type="AlphaFoldDB" id="A0A2R6P008"/>
<feature type="region of interest" description="Disordered" evidence="2">
    <location>
        <begin position="502"/>
        <end position="579"/>
    </location>
</feature>
<proteinExistence type="predicted"/>
<gene>
    <name evidence="4" type="ORF">PHLCEN_2v6254</name>
</gene>
<dbReference type="Pfam" id="PF02179">
    <property type="entry name" value="BAG"/>
    <property type="match status" value="1"/>
</dbReference>
<feature type="compositionally biased region" description="Polar residues" evidence="2">
    <location>
        <begin position="679"/>
        <end position="696"/>
    </location>
</feature>